<dbReference type="EMBL" id="HACA01003492">
    <property type="protein sequence ID" value="CDW20853.1"/>
    <property type="molecule type" value="Transcribed_RNA"/>
</dbReference>
<dbReference type="AlphaFoldDB" id="A0A0K2T4B3"/>
<reference evidence="1" key="1">
    <citation type="submission" date="2014-05" db="EMBL/GenBank/DDBJ databases">
        <authorList>
            <person name="Chronopoulou M."/>
        </authorList>
    </citation>
    <scope>NUCLEOTIDE SEQUENCE</scope>
    <source>
        <tissue evidence="1">Whole organism</tissue>
    </source>
</reference>
<evidence type="ECO:0000313" key="1">
    <source>
        <dbReference type="EMBL" id="CDW20853.1"/>
    </source>
</evidence>
<protein>
    <submittedName>
        <fullName evidence="1">Uncharacterized protein</fullName>
    </submittedName>
</protein>
<organism evidence="1">
    <name type="scientific">Lepeophtheirus salmonis</name>
    <name type="common">Salmon louse</name>
    <name type="synonym">Caligus salmonis</name>
    <dbReference type="NCBI Taxonomy" id="72036"/>
    <lineage>
        <taxon>Eukaryota</taxon>
        <taxon>Metazoa</taxon>
        <taxon>Ecdysozoa</taxon>
        <taxon>Arthropoda</taxon>
        <taxon>Crustacea</taxon>
        <taxon>Multicrustacea</taxon>
        <taxon>Hexanauplia</taxon>
        <taxon>Copepoda</taxon>
        <taxon>Siphonostomatoida</taxon>
        <taxon>Caligidae</taxon>
        <taxon>Lepeophtheirus</taxon>
    </lineage>
</organism>
<accession>A0A0K2T4B3</accession>
<name>A0A0K2T4B3_LEPSM</name>
<proteinExistence type="predicted"/>
<sequence length="28" mass="3225">MYSIFFGGRTDNENNDFFLSHLLLNSAT</sequence>